<dbReference type="Proteomes" id="UP000193648">
    <property type="component" value="Unassembled WGS sequence"/>
</dbReference>
<evidence type="ECO:0000256" key="1">
    <source>
        <dbReference type="SAM" id="MobiDB-lite"/>
    </source>
</evidence>
<dbReference type="OrthoDB" id="61437at2759"/>
<feature type="compositionally biased region" description="Pro residues" evidence="1">
    <location>
        <begin position="899"/>
        <end position="913"/>
    </location>
</feature>
<sequence length="1082" mass="120411">MTGMSPKPTVADAASINNTTNTNATYAEGLNEIRDRMMTVESQQNQPASTTARGLDTAGNRMFAAGNKVMEVHEMGALGLSTVKRVLGDNAKPVLNSMIQLADKIVDVGKVVPIVAPVFVILKIIIDAEQKARDTDEKCQDLMERINFMVSHLLVLERIEVMDILRTVMQRVQDVLKDAAALIEAYRKQGRVARRLKMSNTQNFESMAERISSCSSDLMMSLQIQQTGDLSVLRRAVPRDLVAENFIKDHGGQEAINNNPTLVKEFAEKMHLAMSDQVMTQMRSNLQEVMAQNQRQIEELIRQSSSTNVADTIKTIANQQREWESERKLTCVQCNQDYKISANGPQACGFHSAVANYDRYRCCNRTSPCKIGYHQPEHHSKYPYSNFYPWSYGLLGYSDTVDYWAKLIEIDLEEDDSTQKVRVGKLLRWKTWGELIPIPLMLVNIGHVRDDLLHYLEILDAAGIEDERKRVLRTGNTRIFKNAPEGETEAYSMGEWILDQGTQQITGMKLTVKVKSSKEPTVCILPIDPKEVSMAPGKSLEYLSKGEWQVYKPETPYVFPKTLQLGPVLRETRLREPRTFKTKAPHGYPVILSAPSEMVANNNQLVSRRDIDRFLGHWRALNTAPLSTQNQIIFLSAKAEFRLVGEKEYKPVKYFGLRLNAKFPLSVAPSQAIDIPFEFTVDKPEKVREDRDHLVAINFAHLTIHHPLRVRITLTDIGGQSISLVQEYVHLVMGITPRKENDIGYFFVDDIDISQRTLVTITKSPSPDYFLSICANREAPIKLTVTDLHKIVYKAQQTGVTQVDMKLGQHNLGINWTIWALVDLNCRRVYGFKVLVYHGKKTPVKTSACLGYAPCPLYCEDDMETRPIQYAEESKIVPQVTHRDNVVVVEDDPYDDDVPPAPAPIPAPAPAPTPVPVPASTPLSSFAPVHIPALEPIIASVPPPAAATAPSLSTPSIVAPMTPIPEAISSGAPVPGMTSIQIATAPSIDALQAKVAALEARLEAAERHDALMTKILALEKRLDAAAAAPATPSEPDRVSVLENRLASMDQKLDSMNINLRLLDGNASRLAMSLEKIANLLSS</sequence>
<reference evidence="3 4" key="1">
    <citation type="submission" date="2016-07" db="EMBL/GenBank/DDBJ databases">
        <title>Pervasive Adenine N6-methylation of Active Genes in Fungi.</title>
        <authorList>
            <consortium name="DOE Joint Genome Institute"/>
            <person name="Mondo S.J."/>
            <person name="Dannebaum R.O."/>
            <person name="Kuo R.C."/>
            <person name="Labutti K."/>
            <person name="Haridas S."/>
            <person name="Kuo A."/>
            <person name="Salamov A."/>
            <person name="Ahrendt S.R."/>
            <person name="Lipzen A."/>
            <person name="Sullivan W."/>
            <person name="Andreopoulos W.B."/>
            <person name="Clum A."/>
            <person name="Lindquist E."/>
            <person name="Daum C."/>
            <person name="Ramamoorthy G.K."/>
            <person name="Gryganskyi A."/>
            <person name="Culley D."/>
            <person name="Magnuson J.K."/>
            <person name="James T.Y."/>
            <person name="O'Malley M.A."/>
            <person name="Stajich J.E."/>
            <person name="Spatafora J.W."/>
            <person name="Visel A."/>
            <person name="Grigoriev I.V."/>
        </authorList>
    </citation>
    <scope>NUCLEOTIDE SEQUENCE [LARGE SCALE GENOMIC DNA]</scope>
    <source>
        <strain evidence="3 4">NRRL 3116</strain>
    </source>
</reference>
<evidence type="ECO:0000313" key="3">
    <source>
        <dbReference type="EMBL" id="ORZ22689.1"/>
    </source>
</evidence>
<organism evidence="3 4">
    <name type="scientific">Lobosporangium transversale</name>
    <dbReference type="NCBI Taxonomy" id="64571"/>
    <lineage>
        <taxon>Eukaryota</taxon>
        <taxon>Fungi</taxon>
        <taxon>Fungi incertae sedis</taxon>
        <taxon>Mucoromycota</taxon>
        <taxon>Mortierellomycotina</taxon>
        <taxon>Mortierellomycetes</taxon>
        <taxon>Mortierellales</taxon>
        <taxon>Mortierellaceae</taxon>
        <taxon>Lobosporangium</taxon>
    </lineage>
</organism>
<dbReference type="Gene3D" id="1.20.930.20">
    <property type="entry name" value="Adaptor protein Cbl, N-terminal domain"/>
    <property type="match status" value="1"/>
</dbReference>
<dbReference type="RefSeq" id="XP_021883243.1">
    <property type="nucleotide sequence ID" value="XM_022026429.1"/>
</dbReference>
<dbReference type="Pfam" id="PF22215">
    <property type="entry name" value="MLKL_N"/>
    <property type="match status" value="1"/>
</dbReference>
<dbReference type="EMBL" id="MCFF01000010">
    <property type="protein sequence ID" value="ORZ22689.1"/>
    <property type="molecule type" value="Genomic_DNA"/>
</dbReference>
<keyword evidence="4" id="KW-1185">Reference proteome</keyword>
<dbReference type="InterPro" id="IPR036537">
    <property type="entry name" value="Adaptor_Cbl_N_dom_sf"/>
</dbReference>
<name>A0A1Y2GT53_9FUNG</name>
<dbReference type="CDD" id="cd21037">
    <property type="entry name" value="MLKL_NTD"/>
    <property type="match status" value="1"/>
</dbReference>
<dbReference type="InParanoid" id="A0A1Y2GT53"/>
<dbReference type="GO" id="GO:0007166">
    <property type="term" value="P:cell surface receptor signaling pathway"/>
    <property type="evidence" value="ECO:0007669"/>
    <property type="project" value="InterPro"/>
</dbReference>
<comment type="caution">
    <text evidence="3">The sequence shown here is derived from an EMBL/GenBank/DDBJ whole genome shotgun (WGS) entry which is preliminary data.</text>
</comment>
<dbReference type="GeneID" id="33568272"/>
<protein>
    <recommendedName>
        <fullName evidence="2">Mixed lineage kinase domain-containing protein</fullName>
    </recommendedName>
</protein>
<dbReference type="STRING" id="64571.A0A1Y2GT53"/>
<feature type="region of interest" description="Disordered" evidence="1">
    <location>
        <begin position="894"/>
        <end position="913"/>
    </location>
</feature>
<proteinExistence type="predicted"/>
<evidence type="ECO:0000313" key="4">
    <source>
        <dbReference type="Proteomes" id="UP000193648"/>
    </source>
</evidence>
<accession>A0A1Y2GT53</accession>
<evidence type="ECO:0000259" key="2">
    <source>
        <dbReference type="Pfam" id="PF22215"/>
    </source>
</evidence>
<feature type="domain" description="Mixed lineage kinase" evidence="2">
    <location>
        <begin position="130"/>
        <end position="233"/>
    </location>
</feature>
<gene>
    <name evidence="3" type="ORF">BCR41DRAFT_369040</name>
</gene>
<dbReference type="InterPro" id="IPR059179">
    <property type="entry name" value="MLKL-like_MCAfunc"/>
</dbReference>
<dbReference type="InterPro" id="IPR054000">
    <property type="entry name" value="MLKL_N"/>
</dbReference>
<dbReference type="AlphaFoldDB" id="A0A1Y2GT53"/>